<name>A0ABZ2YA92_9FIRM</name>
<dbReference type="Proteomes" id="UP001486565">
    <property type="component" value="Chromosome"/>
</dbReference>
<dbReference type="RefSeq" id="WP_341877913.1">
    <property type="nucleotide sequence ID" value="NZ_CP121687.1"/>
</dbReference>
<evidence type="ECO:0000313" key="1">
    <source>
        <dbReference type="EMBL" id="WZL70952.1"/>
    </source>
</evidence>
<evidence type="ECO:0000313" key="2">
    <source>
        <dbReference type="Proteomes" id="UP001486565"/>
    </source>
</evidence>
<keyword evidence="2" id="KW-1185">Reference proteome</keyword>
<sequence>MSAFLGPIHYWLYNKITLFEELERALVESYTNQYGESITDIFQKYCDQYGDPIPANEPLENIIDQSNIHGWLQYKISIAETRQAAFLNEILNTYGDEALQLALNTYYNQGESTGRKSQSTEAPSSAPELFKALNNYILDGMPCDRVNEIIVSEEDRFEWNTVSCLHIGYWNAAGANPDTFYTLRKQWISAFIENANSDYKYEFEKTSHSLSHKILKGGR</sequence>
<gene>
    <name evidence="1" type="ORF">QBE51_05370</name>
</gene>
<proteinExistence type="predicted"/>
<dbReference type="EMBL" id="CP121687">
    <property type="protein sequence ID" value="WZL70952.1"/>
    <property type="molecule type" value="Genomic_DNA"/>
</dbReference>
<protein>
    <submittedName>
        <fullName evidence="1">Uncharacterized protein</fullName>
    </submittedName>
</protein>
<organism evidence="1 2">
    <name type="scientific">Defluviitalea saccharophila</name>
    <dbReference type="NCBI Taxonomy" id="879970"/>
    <lineage>
        <taxon>Bacteria</taxon>
        <taxon>Bacillati</taxon>
        <taxon>Bacillota</taxon>
        <taxon>Clostridia</taxon>
        <taxon>Lachnospirales</taxon>
        <taxon>Defluviitaleaceae</taxon>
        <taxon>Defluviitalea</taxon>
    </lineage>
</organism>
<accession>A0ABZ2YA92</accession>
<reference evidence="1 2" key="1">
    <citation type="submission" date="2023-03" db="EMBL/GenBank/DDBJ databases">
        <title>Novel Species.</title>
        <authorList>
            <person name="Ma S."/>
        </authorList>
    </citation>
    <scope>NUCLEOTIDE SEQUENCE [LARGE SCALE GENOMIC DNA]</scope>
    <source>
        <strain evidence="1 2">LIND6LT2</strain>
    </source>
</reference>